<reference evidence="1 2" key="1">
    <citation type="submission" date="2020-08" db="EMBL/GenBank/DDBJ databases">
        <title>Cohnella phylogeny.</title>
        <authorList>
            <person name="Dunlap C."/>
        </authorList>
    </citation>
    <scope>NUCLEOTIDE SEQUENCE [LARGE SCALE GENOMIC DNA]</scope>
    <source>
        <strain evidence="1 2">CBP 2801</strain>
    </source>
</reference>
<keyword evidence="2" id="KW-1185">Reference proteome</keyword>
<comment type="caution">
    <text evidence="1">The sequence shown here is derived from an EMBL/GenBank/DDBJ whole genome shotgun (WGS) entry which is preliminary data.</text>
</comment>
<dbReference type="Proteomes" id="UP000564644">
    <property type="component" value="Unassembled WGS sequence"/>
</dbReference>
<protein>
    <submittedName>
        <fullName evidence="1">Uncharacterized protein</fullName>
    </submittedName>
</protein>
<dbReference type="EMBL" id="JACJVO010000003">
    <property type="protein sequence ID" value="MBB6729883.1"/>
    <property type="molecule type" value="Genomic_DNA"/>
</dbReference>
<evidence type="ECO:0000313" key="1">
    <source>
        <dbReference type="EMBL" id="MBB6729883.1"/>
    </source>
</evidence>
<accession>A0A7X0SH59</accession>
<proteinExistence type="predicted"/>
<organism evidence="1 2">
    <name type="scientific">Cohnella zeiphila</name>
    <dbReference type="NCBI Taxonomy" id="2761120"/>
    <lineage>
        <taxon>Bacteria</taxon>
        <taxon>Bacillati</taxon>
        <taxon>Bacillota</taxon>
        <taxon>Bacilli</taxon>
        <taxon>Bacillales</taxon>
        <taxon>Paenibacillaceae</taxon>
        <taxon>Cohnella</taxon>
    </lineage>
</organism>
<gene>
    <name evidence="1" type="ORF">H7C18_03145</name>
</gene>
<name>A0A7X0SH59_9BACL</name>
<sequence length="54" mass="5811">MSESSAERDKVGGYTAYLGIEALEAAKCQCGGILEDETGNRVVGQLFSVYFAEF</sequence>
<dbReference type="RefSeq" id="WP_185127552.1">
    <property type="nucleotide sequence ID" value="NZ_JACJVO010000003.1"/>
</dbReference>
<dbReference type="AlphaFoldDB" id="A0A7X0SH59"/>
<evidence type="ECO:0000313" key="2">
    <source>
        <dbReference type="Proteomes" id="UP000564644"/>
    </source>
</evidence>